<gene>
    <name evidence="2" type="ORF">M9979_07720</name>
</gene>
<name>A0A9X2KQ92_9SPHN</name>
<dbReference type="Proteomes" id="UP001139486">
    <property type="component" value="Unassembled WGS sequence"/>
</dbReference>
<comment type="caution">
    <text evidence="2">The sequence shown here is derived from an EMBL/GenBank/DDBJ whole genome shotgun (WGS) entry which is preliminary data.</text>
</comment>
<dbReference type="RefSeq" id="WP_254288769.1">
    <property type="nucleotide sequence ID" value="NZ_JAMLDY010000007.1"/>
</dbReference>
<keyword evidence="3" id="KW-1185">Reference proteome</keyword>
<evidence type="ECO:0000313" key="3">
    <source>
        <dbReference type="Proteomes" id="UP001139486"/>
    </source>
</evidence>
<sequence>MLITAIAAAILSNTTPVPATTAPQPTAPAAYDPRVCFEQRITGSMLPIRTCKKLSDWRARGVDPLAKK</sequence>
<keyword evidence="1" id="KW-0732">Signal</keyword>
<organism evidence="2 3">
    <name type="scientific">Sphingomonas liriopis</name>
    <dbReference type="NCBI Taxonomy" id="2949094"/>
    <lineage>
        <taxon>Bacteria</taxon>
        <taxon>Pseudomonadati</taxon>
        <taxon>Pseudomonadota</taxon>
        <taxon>Alphaproteobacteria</taxon>
        <taxon>Sphingomonadales</taxon>
        <taxon>Sphingomonadaceae</taxon>
        <taxon>Sphingomonas</taxon>
    </lineage>
</organism>
<reference evidence="2" key="1">
    <citation type="submission" date="2022-05" db="EMBL/GenBank/DDBJ databases">
        <title>Sphingomonas sp. strain RP10 Genome sequencing and assembly.</title>
        <authorList>
            <person name="Kim I."/>
        </authorList>
    </citation>
    <scope>NUCLEOTIDE SEQUENCE</scope>
    <source>
        <strain evidence="2">RP10</strain>
    </source>
</reference>
<feature type="chain" id="PRO_5040794628" evidence="1">
    <location>
        <begin position="20"/>
        <end position="68"/>
    </location>
</feature>
<dbReference type="AlphaFoldDB" id="A0A9X2KQ92"/>
<protein>
    <submittedName>
        <fullName evidence="2">Uncharacterized protein</fullName>
    </submittedName>
</protein>
<evidence type="ECO:0000256" key="1">
    <source>
        <dbReference type="SAM" id="SignalP"/>
    </source>
</evidence>
<proteinExistence type="predicted"/>
<dbReference type="EMBL" id="JAMLDY010000007">
    <property type="protein sequence ID" value="MCP3734755.1"/>
    <property type="molecule type" value="Genomic_DNA"/>
</dbReference>
<feature type="signal peptide" evidence="1">
    <location>
        <begin position="1"/>
        <end position="19"/>
    </location>
</feature>
<accession>A0A9X2KQ92</accession>
<evidence type="ECO:0000313" key="2">
    <source>
        <dbReference type="EMBL" id="MCP3734755.1"/>
    </source>
</evidence>